<dbReference type="CDD" id="cd04196">
    <property type="entry name" value="GT_2_like_d"/>
    <property type="match status" value="1"/>
</dbReference>
<dbReference type="EMBL" id="CP007032">
    <property type="protein sequence ID" value="AHF08082.1"/>
    <property type="molecule type" value="Genomic_DNA"/>
</dbReference>
<evidence type="ECO:0000259" key="1">
    <source>
        <dbReference type="Pfam" id="PF00535"/>
    </source>
</evidence>
<name>W0EBD9_9FIRM</name>
<dbReference type="Gene3D" id="3.90.550.10">
    <property type="entry name" value="Spore Coat Polysaccharide Biosynthesis Protein SpsA, Chain A"/>
    <property type="match status" value="1"/>
</dbReference>
<reference evidence="2 3" key="1">
    <citation type="submission" date="2013-12" db="EMBL/GenBank/DDBJ databases">
        <authorList>
            <consortium name="DOE Joint Genome Institute"/>
            <person name="Smidt H."/>
            <person name="Huntemann M."/>
            <person name="Han J."/>
            <person name="Chen A."/>
            <person name="Kyrpides N."/>
            <person name="Mavromatis K."/>
            <person name="Markowitz V."/>
            <person name="Palaniappan K."/>
            <person name="Ivanova N."/>
            <person name="Schaumberg A."/>
            <person name="Pati A."/>
            <person name="Liolios K."/>
            <person name="Nordberg H.P."/>
            <person name="Cantor M.N."/>
            <person name="Hua S.X."/>
            <person name="Woyke T."/>
        </authorList>
    </citation>
    <scope>NUCLEOTIDE SEQUENCE [LARGE SCALE GENOMIC DNA]</scope>
    <source>
        <strain evidence="3">DSM 15288</strain>
    </source>
</reference>
<dbReference type="PANTHER" id="PTHR22916">
    <property type="entry name" value="GLYCOSYLTRANSFERASE"/>
    <property type="match status" value="1"/>
</dbReference>
<evidence type="ECO:0000313" key="3">
    <source>
        <dbReference type="Proteomes" id="UP000010847"/>
    </source>
</evidence>
<dbReference type="SUPFAM" id="SSF53448">
    <property type="entry name" value="Nucleotide-diphospho-sugar transferases"/>
    <property type="match status" value="1"/>
</dbReference>
<accession>W0EBD9</accession>
<protein>
    <submittedName>
        <fullName evidence="2">Family 2 glycosyl transferase</fullName>
    </submittedName>
</protein>
<organism evidence="2 3">
    <name type="scientific">Desulfitobacterium metallireducens DSM 15288</name>
    <dbReference type="NCBI Taxonomy" id="871968"/>
    <lineage>
        <taxon>Bacteria</taxon>
        <taxon>Bacillati</taxon>
        <taxon>Bacillota</taxon>
        <taxon>Clostridia</taxon>
        <taxon>Eubacteriales</taxon>
        <taxon>Desulfitobacteriaceae</taxon>
        <taxon>Desulfitobacterium</taxon>
    </lineage>
</organism>
<dbReference type="HOGENOM" id="CLU_025996_2_1_9"/>
<dbReference type="InterPro" id="IPR001173">
    <property type="entry name" value="Glyco_trans_2-like"/>
</dbReference>
<keyword evidence="3" id="KW-1185">Reference proteome</keyword>
<dbReference type="GO" id="GO:0016758">
    <property type="term" value="F:hexosyltransferase activity"/>
    <property type="evidence" value="ECO:0007669"/>
    <property type="project" value="UniProtKB-ARBA"/>
</dbReference>
<dbReference type="RefSeq" id="WP_006718033.1">
    <property type="nucleotide sequence ID" value="NZ_CP007032.1"/>
</dbReference>
<gene>
    <name evidence="2" type="ORF">DESME_14380</name>
</gene>
<proteinExistence type="predicted"/>
<dbReference type="InterPro" id="IPR029044">
    <property type="entry name" value="Nucleotide-diphossugar_trans"/>
</dbReference>
<dbReference type="KEGG" id="dmt:DESME_14380"/>
<dbReference type="PANTHER" id="PTHR22916:SF3">
    <property type="entry name" value="UDP-GLCNAC:BETAGAL BETA-1,3-N-ACETYLGLUCOSAMINYLTRANSFERASE-LIKE PROTEIN 1"/>
    <property type="match status" value="1"/>
</dbReference>
<dbReference type="Pfam" id="PF00535">
    <property type="entry name" value="Glycos_transf_2"/>
    <property type="match status" value="1"/>
</dbReference>
<dbReference type="STRING" id="871968.DESME_14380"/>
<dbReference type="Proteomes" id="UP000010847">
    <property type="component" value="Chromosome"/>
</dbReference>
<evidence type="ECO:0000313" key="2">
    <source>
        <dbReference type="EMBL" id="AHF08082.1"/>
    </source>
</evidence>
<dbReference type="OrthoDB" id="9802649at2"/>
<keyword evidence="2" id="KW-0808">Transferase</keyword>
<dbReference type="AlphaFoldDB" id="W0EBD9"/>
<sequence length="308" mass="35587">MITILMATYNGEEYIAEQIESILNQTESCWKLIIQDDCSSDGTAKIAQAYAERYPSMIKFKERETSSGSAKNNFSSMLQFSDSEYTMTCDQDDVWLPKKIELTLKKMQELEVKYGKDKPLLVHTDLKVVDEKLKAIDNSLFHQQNLDSSRDKFNNLLVQNIVTGCTMMVNHALIVLADKVPEQAIMHDRWFALLASAFGKIGFISEPTVLYRQHDHNEIGSENTRSFQYNLKRMLSKERSKSVLRNTYLQAEVFFMTYGEQLSPELVKVVKAYVLIPKYGKIKRIQTIHHYDFWKSGIARKYGQVLFS</sequence>
<dbReference type="eggNOG" id="COG0463">
    <property type="taxonomic scope" value="Bacteria"/>
</dbReference>
<feature type="domain" description="Glycosyltransferase 2-like" evidence="1">
    <location>
        <begin position="3"/>
        <end position="111"/>
    </location>
</feature>